<sequence>MATASRRCAQCDAEFAWTSRNPTRRFCAAGCRARWWRAQRLRAAEAPEPAEVQYAADPGAGLGAFHACPNCGEHLTVINLLIPEAR</sequence>
<accession>A0ABW7R065</accession>
<name>A0ABW7R065_9ACTN</name>
<evidence type="ECO:0000313" key="1">
    <source>
        <dbReference type="EMBL" id="MFH8550630.1"/>
    </source>
</evidence>
<comment type="caution">
    <text evidence="1">The sequence shown here is derived from an EMBL/GenBank/DDBJ whole genome shotgun (WGS) entry which is preliminary data.</text>
</comment>
<protein>
    <submittedName>
        <fullName evidence="1">Uncharacterized protein</fullName>
    </submittedName>
</protein>
<reference evidence="1 2" key="1">
    <citation type="submission" date="2024-10" db="EMBL/GenBank/DDBJ databases">
        <title>The Natural Products Discovery Center: Release of the First 8490 Sequenced Strains for Exploring Actinobacteria Biosynthetic Diversity.</title>
        <authorList>
            <person name="Kalkreuter E."/>
            <person name="Kautsar S.A."/>
            <person name="Yang D."/>
            <person name="Bader C.D."/>
            <person name="Teijaro C.N."/>
            <person name="Fluegel L."/>
            <person name="Davis C.M."/>
            <person name="Simpson J.R."/>
            <person name="Lauterbach L."/>
            <person name="Steele A.D."/>
            <person name="Gui C."/>
            <person name="Meng S."/>
            <person name="Li G."/>
            <person name="Viehrig K."/>
            <person name="Ye F."/>
            <person name="Su P."/>
            <person name="Kiefer A.F."/>
            <person name="Nichols A."/>
            <person name="Cepeda A.J."/>
            <person name="Yan W."/>
            <person name="Fan B."/>
            <person name="Jiang Y."/>
            <person name="Adhikari A."/>
            <person name="Zheng C.-J."/>
            <person name="Schuster L."/>
            <person name="Cowan T.M."/>
            <person name="Smanski M.J."/>
            <person name="Chevrette M.G."/>
            <person name="De Carvalho L.P.S."/>
            <person name="Shen B."/>
        </authorList>
    </citation>
    <scope>NUCLEOTIDE SEQUENCE [LARGE SCALE GENOMIC DNA]</scope>
    <source>
        <strain evidence="1 2">NPDC017990</strain>
    </source>
</reference>
<dbReference type="EMBL" id="JBIRGQ010000008">
    <property type="protein sequence ID" value="MFH8550630.1"/>
    <property type="molecule type" value="Genomic_DNA"/>
</dbReference>
<evidence type="ECO:0000313" key="2">
    <source>
        <dbReference type="Proteomes" id="UP001610818"/>
    </source>
</evidence>
<dbReference type="Proteomes" id="UP001610818">
    <property type="component" value="Unassembled WGS sequence"/>
</dbReference>
<dbReference type="RefSeq" id="WP_397717188.1">
    <property type="nucleotide sequence ID" value="NZ_JBIRGN010000008.1"/>
</dbReference>
<proteinExistence type="predicted"/>
<gene>
    <name evidence="1" type="ORF">ACH4F9_37125</name>
</gene>
<organism evidence="1 2">
    <name type="scientific">Streptomyces longisporoflavus</name>
    <dbReference type="NCBI Taxonomy" id="28044"/>
    <lineage>
        <taxon>Bacteria</taxon>
        <taxon>Bacillati</taxon>
        <taxon>Actinomycetota</taxon>
        <taxon>Actinomycetes</taxon>
        <taxon>Kitasatosporales</taxon>
        <taxon>Streptomycetaceae</taxon>
        <taxon>Streptomyces</taxon>
    </lineage>
</organism>
<keyword evidence="2" id="KW-1185">Reference proteome</keyword>